<evidence type="ECO:0000313" key="6">
    <source>
        <dbReference type="EMBL" id="KAF0979388.1"/>
    </source>
</evidence>
<sequence>MYHHPGQFVPASTNTIYQTIQPTANNNTNMLISPQPFEVQQQHVKVYIFEKKKEEITSCLEEKDARTIRRNIVSLAKFGYNELIQYITEKCGVSAKKAIIRYLDDENQWVDVSSEEEWKFAIQTFQSARKMSHNRPVLKLAVIQIKSQEEPAKTSEPQQECPFRRCHRWRRGNCPFKQQQHRRCPYLFRKDENTGDAVLELDVDVNDLKSGNILKHLDKVQMPHYGVTCDGCGEYAFVGRRFKCDQCPDFDFCEKCYETERANHYGGHHTFTERFAPGRRWLDRLFEGQQESNSNSTPEEETIVDNQLYEKTEEQPEVVAEEQPVSVESVVVEQEPVAEEPKVIEQPPVVQQQVPVSQMPHPLNPVLIQSPAEPEQQPTVVPYSTELILLKEMGFFDERRCLELLKKYNGDIQRVIVDLLHN</sequence>
<proteinExistence type="predicted"/>
<comment type="caution">
    <text evidence="6">The sequence shown here is derived from an EMBL/GenBank/DDBJ whole genome shotgun (WGS) entry which is preliminary data.</text>
</comment>
<keyword evidence="2 4" id="KW-0863">Zinc-finger</keyword>
<dbReference type="PANTHER" id="PTHR20930">
    <property type="entry name" value="OVARIAN CARCINOMA ANTIGEN CA125-RELATED"/>
    <property type="match status" value="1"/>
</dbReference>
<evidence type="ECO:0000313" key="7">
    <source>
        <dbReference type="Proteomes" id="UP000444721"/>
    </source>
</evidence>
<keyword evidence="7" id="KW-1185">Reference proteome</keyword>
<evidence type="ECO:0000256" key="2">
    <source>
        <dbReference type="ARBA" id="ARBA00022771"/>
    </source>
</evidence>
<dbReference type="VEuPathDB" id="AmoebaDB:FDP41_001731"/>
<dbReference type="Gene3D" id="3.30.60.90">
    <property type="match status" value="1"/>
</dbReference>
<dbReference type="Gene3D" id="3.10.20.90">
    <property type="entry name" value="Phosphatidylinositol 3-kinase Catalytic Subunit, Chain A, domain 1"/>
    <property type="match status" value="1"/>
</dbReference>
<dbReference type="SUPFAM" id="SSF46934">
    <property type="entry name" value="UBA-like"/>
    <property type="match status" value="1"/>
</dbReference>
<dbReference type="GO" id="GO:0008270">
    <property type="term" value="F:zinc ion binding"/>
    <property type="evidence" value="ECO:0007669"/>
    <property type="project" value="UniProtKB-KW"/>
</dbReference>
<dbReference type="InterPro" id="IPR009060">
    <property type="entry name" value="UBA-like_sf"/>
</dbReference>
<gene>
    <name evidence="6" type="ORF">FDP41_001731</name>
</gene>
<dbReference type="PROSITE" id="PS01357">
    <property type="entry name" value="ZF_ZZ_1"/>
    <property type="match status" value="1"/>
</dbReference>
<name>A0A6A5C0G2_NAEFO</name>
<evidence type="ECO:0000256" key="1">
    <source>
        <dbReference type="ARBA" id="ARBA00022723"/>
    </source>
</evidence>
<evidence type="ECO:0000256" key="3">
    <source>
        <dbReference type="ARBA" id="ARBA00022833"/>
    </source>
</evidence>
<dbReference type="CDD" id="cd02338">
    <property type="entry name" value="ZZ_PCMF_like"/>
    <property type="match status" value="1"/>
</dbReference>
<accession>A0A6A5C0G2</accession>
<dbReference type="PROSITE" id="PS50135">
    <property type="entry name" value="ZF_ZZ_2"/>
    <property type="match status" value="1"/>
</dbReference>
<dbReference type="SUPFAM" id="SSF54277">
    <property type="entry name" value="CAD &amp; PB1 domains"/>
    <property type="match status" value="1"/>
</dbReference>
<dbReference type="Proteomes" id="UP000444721">
    <property type="component" value="Unassembled WGS sequence"/>
</dbReference>
<dbReference type="GeneID" id="68108949"/>
<dbReference type="AlphaFoldDB" id="A0A6A5C0G2"/>
<dbReference type="SMART" id="SM00291">
    <property type="entry name" value="ZnF_ZZ"/>
    <property type="match status" value="1"/>
</dbReference>
<evidence type="ECO:0000259" key="5">
    <source>
        <dbReference type="PROSITE" id="PS50135"/>
    </source>
</evidence>
<dbReference type="EMBL" id="VFQX01000027">
    <property type="protein sequence ID" value="KAF0979388.1"/>
    <property type="molecule type" value="Genomic_DNA"/>
</dbReference>
<feature type="domain" description="ZZ-type" evidence="5">
    <location>
        <begin position="224"/>
        <end position="279"/>
    </location>
</feature>
<dbReference type="CDD" id="cd05992">
    <property type="entry name" value="PB1"/>
    <property type="match status" value="1"/>
</dbReference>
<dbReference type="SUPFAM" id="SSF57850">
    <property type="entry name" value="RING/U-box"/>
    <property type="match status" value="1"/>
</dbReference>
<dbReference type="PANTHER" id="PTHR20930:SF0">
    <property type="entry name" value="PROTEIN ILRUN"/>
    <property type="match status" value="1"/>
</dbReference>
<keyword evidence="1" id="KW-0479">Metal-binding</keyword>
<organism evidence="6 7">
    <name type="scientific">Naegleria fowleri</name>
    <name type="common">Brain eating amoeba</name>
    <dbReference type="NCBI Taxonomy" id="5763"/>
    <lineage>
        <taxon>Eukaryota</taxon>
        <taxon>Discoba</taxon>
        <taxon>Heterolobosea</taxon>
        <taxon>Tetramitia</taxon>
        <taxon>Eutetramitia</taxon>
        <taxon>Vahlkampfiidae</taxon>
        <taxon>Naegleria</taxon>
    </lineage>
</organism>
<protein>
    <recommendedName>
        <fullName evidence="5">ZZ-type domain-containing protein</fullName>
    </recommendedName>
</protein>
<dbReference type="Gene3D" id="1.10.8.10">
    <property type="entry name" value="DNA helicase RuvA subunit, C-terminal domain"/>
    <property type="match status" value="1"/>
</dbReference>
<dbReference type="CDD" id="cd14319">
    <property type="entry name" value="UBA_NBR1"/>
    <property type="match status" value="1"/>
</dbReference>
<dbReference type="OMA" id="ERANHYG"/>
<reference evidence="6 7" key="1">
    <citation type="journal article" date="2019" name="Sci. Rep.">
        <title>Nanopore sequencing improves the draft genome of the human pathogenic amoeba Naegleria fowleri.</title>
        <authorList>
            <person name="Liechti N."/>
            <person name="Schurch N."/>
            <person name="Bruggmann R."/>
            <person name="Wittwer M."/>
        </authorList>
    </citation>
    <scope>NUCLEOTIDE SEQUENCE [LARGE SCALE GENOMIC DNA]</scope>
    <source>
        <strain evidence="6 7">ATCC 30894</strain>
    </source>
</reference>
<evidence type="ECO:0000256" key="4">
    <source>
        <dbReference type="PROSITE-ProRule" id="PRU00228"/>
    </source>
</evidence>
<dbReference type="InterPro" id="IPR000433">
    <property type="entry name" value="Znf_ZZ"/>
</dbReference>
<dbReference type="VEuPathDB" id="AmoebaDB:NfTy_055000"/>
<dbReference type="RefSeq" id="XP_044564101.1">
    <property type="nucleotide sequence ID" value="XM_044704848.1"/>
</dbReference>
<dbReference type="InterPro" id="IPR043145">
    <property type="entry name" value="Znf_ZZ_sf"/>
</dbReference>
<dbReference type="VEuPathDB" id="AmoebaDB:NF0035910"/>
<keyword evidence="3" id="KW-0862">Zinc</keyword>
<dbReference type="OrthoDB" id="661148at2759"/>
<dbReference type="Pfam" id="PF00569">
    <property type="entry name" value="ZZ"/>
    <property type="match status" value="1"/>
</dbReference>